<dbReference type="Gene3D" id="1.20.1050.10">
    <property type="match status" value="1"/>
</dbReference>
<proteinExistence type="inferred from homology"/>
<dbReference type="GO" id="GO:0005829">
    <property type="term" value="C:cytosol"/>
    <property type="evidence" value="ECO:0007669"/>
    <property type="project" value="UniProtKB-SubCell"/>
</dbReference>
<evidence type="ECO:0000256" key="1">
    <source>
        <dbReference type="RuleBase" id="RU369102"/>
    </source>
</evidence>
<dbReference type="PANTHER" id="PTHR11260:SF676">
    <property type="entry name" value="GLUTATHIONE S-TRANSFERASE U8"/>
    <property type="match status" value="1"/>
</dbReference>
<dbReference type="GO" id="GO:0004364">
    <property type="term" value="F:glutathione transferase activity"/>
    <property type="evidence" value="ECO:0007669"/>
    <property type="project" value="UniProtKB-UniRule"/>
</dbReference>
<organism evidence="2 3">
    <name type="scientific">Vitis vinifera</name>
    <name type="common">Grape</name>
    <dbReference type="NCBI Taxonomy" id="29760"/>
    <lineage>
        <taxon>Eukaryota</taxon>
        <taxon>Viridiplantae</taxon>
        <taxon>Streptophyta</taxon>
        <taxon>Embryophyta</taxon>
        <taxon>Tracheophyta</taxon>
        <taxon>Spermatophyta</taxon>
        <taxon>Magnoliopsida</taxon>
        <taxon>eudicotyledons</taxon>
        <taxon>Gunneridae</taxon>
        <taxon>Pentapetalae</taxon>
        <taxon>rosids</taxon>
        <taxon>Vitales</taxon>
        <taxon>Vitaceae</taxon>
        <taxon>Viteae</taxon>
        <taxon>Vitis</taxon>
    </lineage>
</organism>
<sequence length="127" mass="14634">MAATSLQAATMAEELKLFGTWASPFSRRIEVALKLKGVQFDRLRAEPLVIMEYIDETWKHNPILPTDPYEKAMALFWAKYIDDKQKKVVVSKGEEQKGVIEEIQEQLKTLESALKETKFFGGRVWDL</sequence>
<keyword evidence="1 2" id="KW-0808">Transferase</keyword>
<dbReference type="InterPro" id="IPR045073">
    <property type="entry name" value="Omega/Tau-like"/>
</dbReference>
<name>A0A438G1U1_VITVI</name>
<dbReference type="EC" id="2.5.1.18" evidence="1"/>
<dbReference type="PANTHER" id="PTHR11260">
    <property type="entry name" value="GLUTATHIONE S-TRANSFERASE, GST, SUPERFAMILY, GST DOMAIN CONTAINING"/>
    <property type="match status" value="1"/>
</dbReference>
<gene>
    <name evidence="2" type="primary">GSTU7_5</name>
    <name evidence="2" type="ORF">CK203_007538</name>
</gene>
<keyword evidence="1" id="KW-0963">Cytoplasm</keyword>
<dbReference type="AlphaFoldDB" id="A0A438G1U1"/>
<evidence type="ECO:0000313" key="2">
    <source>
        <dbReference type="EMBL" id="RVW66181.1"/>
    </source>
</evidence>
<comment type="function">
    <text evidence="1">Is involved in the conjugation of reduced glutathione to a wide number of exogenous and endogenous hydrophobic electrophiles.</text>
</comment>
<comment type="caution">
    <text evidence="2">The sequence shown here is derived from an EMBL/GenBank/DDBJ whole genome shotgun (WGS) entry which is preliminary data.</text>
</comment>
<accession>A0A438G1U1</accession>
<dbReference type="Proteomes" id="UP000288805">
    <property type="component" value="Unassembled WGS sequence"/>
</dbReference>
<dbReference type="SUPFAM" id="SSF52833">
    <property type="entry name" value="Thioredoxin-like"/>
    <property type="match status" value="1"/>
</dbReference>
<dbReference type="SUPFAM" id="SSF47616">
    <property type="entry name" value="GST C-terminal domain-like"/>
    <property type="match status" value="1"/>
</dbReference>
<comment type="similarity">
    <text evidence="1">Belongs to the GST superfamily.</text>
</comment>
<comment type="subcellular location">
    <subcellularLocation>
        <location evidence="1">Cytoplasm</location>
        <location evidence="1">Cytosol</location>
    </subcellularLocation>
</comment>
<protein>
    <recommendedName>
        <fullName evidence="1">Glutathione S-transferase</fullName>
        <ecNumber evidence="1">2.5.1.18</ecNumber>
    </recommendedName>
</protein>
<comment type="catalytic activity">
    <reaction evidence="1">
        <text>RX + glutathione = an S-substituted glutathione + a halide anion + H(+)</text>
        <dbReference type="Rhea" id="RHEA:16437"/>
        <dbReference type="ChEBI" id="CHEBI:15378"/>
        <dbReference type="ChEBI" id="CHEBI:16042"/>
        <dbReference type="ChEBI" id="CHEBI:17792"/>
        <dbReference type="ChEBI" id="CHEBI:57925"/>
        <dbReference type="ChEBI" id="CHEBI:90779"/>
        <dbReference type="EC" id="2.5.1.18"/>
    </reaction>
</comment>
<reference evidence="2 3" key="1">
    <citation type="journal article" date="2018" name="PLoS Genet.">
        <title>Population sequencing reveals clonal diversity and ancestral inbreeding in the grapevine cultivar Chardonnay.</title>
        <authorList>
            <person name="Roach M.J."/>
            <person name="Johnson D.L."/>
            <person name="Bohlmann J."/>
            <person name="van Vuuren H.J."/>
            <person name="Jones S.J."/>
            <person name="Pretorius I.S."/>
            <person name="Schmidt S.A."/>
            <person name="Borneman A.R."/>
        </authorList>
    </citation>
    <scope>NUCLEOTIDE SEQUENCE [LARGE SCALE GENOMIC DNA]</scope>
    <source>
        <strain evidence="3">cv. Chardonnay</strain>
        <tissue evidence="2">Leaf</tissue>
    </source>
</reference>
<dbReference type="InterPro" id="IPR036282">
    <property type="entry name" value="Glutathione-S-Trfase_C_sf"/>
</dbReference>
<dbReference type="EMBL" id="QGNW01000684">
    <property type="protein sequence ID" value="RVW66181.1"/>
    <property type="molecule type" value="Genomic_DNA"/>
</dbReference>
<dbReference type="Gene3D" id="3.40.30.10">
    <property type="entry name" value="Glutaredoxin"/>
    <property type="match status" value="2"/>
</dbReference>
<evidence type="ECO:0000313" key="3">
    <source>
        <dbReference type="Proteomes" id="UP000288805"/>
    </source>
</evidence>
<dbReference type="InterPro" id="IPR036249">
    <property type="entry name" value="Thioredoxin-like_sf"/>
</dbReference>